<accession>A0A4U5QLF9</accession>
<gene>
    <name evidence="1" type="ORF">D5086_0000091850</name>
</gene>
<proteinExistence type="predicted"/>
<name>A0A4U5QLF9_POPAL</name>
<reference evidence="1" key="1">
    <citation type="submission" date="2018-10" db="EMBL/GenBank/DDBJ databases">
        <title>Population genomic analysis revealed the cold adaptation of white poplar.</title>
        <authorList>
            <person name="Liu Y.-J."/>
        </authorList>
    </citation>
    <scope>NUCLEOTIDE SEQUENCE [LARGE SCALE GENOMIC DNA]</scope>
    <source>
        <strain evidence="1">PAL-ZL1</strain>
    </source>
</reference>
<organism evidence="1">
    <name type="scientific">Populus alba</name>
    <name type="common">White poplar</name>
    <dbReference type="NCBI Taxonomy" id="43335"/>
    <lineage>
        <taxon>Eukaryota</taxon>
        <taxon>Viridiplantae</taxon>
        <taxon>Streptophyta</taxon>
        <taxon>Embryophyta</taxon>
        <taxon>Tracheophyta</taxon>
        <taxon>Spermatophyta</taxon>
        <taxon>Magnoliopsida</taxon>
        <taxon>eudicotyledons</taxon>
        <taxon>Gunneridae</taxon>
        <taxon>Pentapetalae</taxon>
        <taxon>rosids</taxon>
        <taxon>fabids</taxon>
        <taxon>Malpighiales</taxon>
        <taxon>Salicaceae</taxon>
        <taxon>Saliceae</taxon>
        <taxon>Populus</taxon>
    </lineage>
</organism>
<protein>
    <submittedName>
        <fullName evidence="1">Uncharacterized protein</fullName>
    </submittedName>
</protein>
<sequence>MRYPKAQNYNGFTEPTTERKKIDWMVTSDAVNQEQNGGCPLPGCPPCAALPIHRTGADGSAMRDVKAFGSTPHMSMSLAYFVIFLEPHHCYPFKCYVTDIFLRWGMAQACKLAGAPCVVQEPDELTIRYYG</sequence>
<dbReference type="EMBL" id="RCHU01000265">
    <property type="protein sequence ID" value="TKS09535.1"/>
    <property type="molecule type" value="Genomic_DNA"/>
</dbReference>
<comment type="caution">
    <text evidence="1">The sequence shown here is derived from an EMBL/GenBank/DDBJ whole genome shotgun (WGS) entry which is preliminary data.</text>
</comment>
<dbReference type="AlphaFoldDB" id="A0A4U5QLF9"/>
<evidence type="ECO:0000313" key="1">
    <source>
        <dbReference type="EMBL" id="TKS09535.1"/>
    </source>
</evidence>